<keyword evidence="2" id="KW-1185">Reference proteome</keyword>
<organism evidence="1 2">
    <name type="scientific">Ixodes persulcatus</name>
    <name type="common">Taiga tick</name>
    <dbReference type="NCBI Taxonomy" id="34615"/>
    <lineage>
        <taxon>Eukaryota</taxon>
        <taxon>Metazoa</taxon>
        <taxon>Ecdysozoa</taxon>
        <taxon>Arthropoda</taxon>
        <taxon>Chelicerata</taxon>
        <taxon>Arachnida</taxon>
        <taxon>Acari</taxon>
        <taxon>Parasitiformes</taxon>
        <taxon>Ixodida</taxon>
        <taxon>Ixodoidea</taxon>
        <taxon>Ixodidae</taxon>
        <taxon>Ixodinae</taxon>
        <taxon>Ixodes</taxon>
    </lineage>
</organism>
<dbReference type="EMBL" id="JABSTQ010007295">
    <property type="protein sequence ID" value="KAG0435922.1"/>
    <property type="molecule type" value="Genomic_DNA"/>
</dbReference>
<comment type="caution">
    <text evidence="1">The sequence shown here is derived from an EMBL/GenBank/DDBJ whole genome shotgun (WGS) entry which is preliminary data.</text>
</comment>
<gene>
    <name evidence="1" type="ORF">HPB47_018241</name>
</gene>
<evidence type="ECO:0000313" key="2">
    <source>
        <dbReference type="Proteomes" id="UP000805193"/>
    </source>
</evidence>
<protein>
    <submittedName>
        <fullName evidence="1">Uncharacterized protein</fullName>
    </submittedName>
</protein>
<name>A0AC60QNH3_IXOPE</name>
<proteinExistence type="predicted"/>
<evidence type="ECO:0000313" key="1">
    <source>
        <dbReference type="EMBL" id="KAG0435922.1"/>
    </source>
</evidence>
<reference evidence="1 2" key="1">
    <citation type="journal article" date="2020" name="Cell">
        <title>Large-Scale Comparative Analyses of Tick Genomes Elucidate Their Genetic Diversity and Vector Capacities.</title>
        <authorList>
            <consortium name="Tick Genome and Microbiome Consortium (TIGMIC)"/>
            <person name="Jia N."/>
            <person name="Wang J."/>
            <person name="Shi W."/>
            <person name="Du L."/>
            <person name="Sun Y."/>
            <person name="Zhan W."/>
            <person name="Jiang J.F."/>
            <person name="Wang Q."/>
            <person name="Zhang B."/>
            <person name="Ji P."/>
            <person name="Bell-Sakyi L."/>
            <person name="Cui X.M."/>
            <person name="Yuan T.T."/>
            <person name="Jiang B.G."/>
            <person name="Yang W.F."/>
            <person name="Lam T.T."/>
            <person name="Chang Q.C."/>
            <person name="Ding S.J."/>
            <person name="Wang X.J."/>
            <person name="Zhu J.G."/>
            <person name="Ruan X.D."/>
            <person name="Zhao L."/>
            <person name="Wei J.T."/>
            <person name="Ye R.Z."/>
            <person name="Que T.C."/>
            <person name="Du C.H."/>
            <person name="Zhou Y.H."/>
            <person name="Cheng J.X."/>
            <person name="Dai P.F."/>
            <person name="Guo W.B."/>
            <person name="Han X.H."/>
            <person name="Huang E.J."/>
            <person name="Li L.F."/>
            <person name="Wei W."/>
            <person name="Gao Y.C."/>
            <person name="Liu J.Z."/>
            <person name="Shao H.Z."/>
            <person name="Wang X."/>
            <person name="Wang C.C."/>
            <person name="Yang T.C."/>
            <person name="Huo Q.B."/>
            <person name="Li W."/>
            <person name="Chen H.Y."/>
            <person name="Chen S.E."/>
            <person name="Zhou L.G."/>
            <person name="Ni X.B."/>
            <person name="Tian J.H."/>
            <person name="Sheng Y."/>
            <person name="Liu T."/>
            <person name="Pan Y.S."/>
            <person name="Xia L.Y."/>
            <person name="Li J."/>
            <person name="Zhao F."/>
            <person name="Cao W.C."/>
        </authorList>
    </citation>
    <scope>NUCLEOTIDE SEQUENCE [LARGE SCALE GENOMIC DNA]</scope>
    <source>
        <strain evidence="1">Iper-2018</strain>
    </source>
</reference>
<accession>A0AC60QNH3</accession>
<sequence>MRETFHIHDSSGRTLTAPLAHPRLRPDAVLSKFPHCPSYLSTQSTTRVDPDSKKKGQEAAAATTAIAESMETFHSEKVADTILSVKDLADNLRSTTNVGDMENTHDAESNERMDAEPDPFRVFQASVSQLSPSSRFPPLTSGPSTAPTTQWNVLPTRQK</sequence>
<dbReference type="Proteomes" id="UP000805193">
    <property type="component" value="Unassembled WGS sequence"/>
</dbReference>